<feature type="domain" description="Methyltransferase FkbM" evidence="1">
    <location>
        <begin position="87"/>
        <end position="227"/>
    </location>
</feature>
<name>A0ABT3RQ93_9BACT</name>
<keyword evidence="2" id="KW-0489">Methyltransferase</keyword>
<dbReference type="SUPFAM" id="SSF53335">
    <property type="entry name" value="S-adenosyl-L-methionine-dependent methyltransferases"/>
    <property type="match status" value="1"/>
</dbReference>
<organism evidence="2 3">
    <name type="scientific">Mangrovivirga halotolerans</name>
    <dbReference type="NCBI Taxonomy" id="2993936"/>
    <lineage>
        <taxon>Bacteria</taxon>
        <taxon>Pseudomonadati</taxon>
        <taxon>Bacteroidota</taxon>
        <taxon>Cytophagia</taxon>
        <taxon>Cytophagales</taxon>
        <taxon>Mangrovivirgaceae</taxon>
        <taxon>Mangrovivirga</taxon>
    </lineage>
</organism>
<keyword evidence="2" id="KW-0808">Transferase</keyword>
<sequence length="258" mass="29761">MIRSLKEIIYRSINSKTGNMVSDFYDLSRLYYYSWKNRKTCRDLTLYYKNFNIQTPDVPLVINLINEIFLEKTYFFEFDTKDPFIIDCGANIGIATLYFKSIYPDSEILCFEANPDLFTFLNQNIIVNKLYNITPVNAALSFKSGDVTLYIPESNPFLNASLVRENTKNKQIIVNAVRLSDFIGEKAVDLLKIDIEGSENMVINELINSGKIDLINKIILEFHQNTGIGKDDLIKLLIKEGFHLVKTRLRPDIVTLSR</sequence>
<dbReference type="Pfam" id="PF05050">
    <property type="entry name" value="Methyltransf_21"/>
    <property type="match status" value="1"/>
</dbReference>
<protein>
    <submittedName>
        <fullName evidence="2">FkbM family methyltransferase</fullName>
    </submittedName>
</protein>
<dbReference type="EMBL" id="JAPFQN010000005">
    <property type="protein sequence ID" value="MCX2743957.1"/>
    <property type="molecule type" value="Genomic_DNA"/>
</dbReference>
<dbReference type="NCBIfam" id="TIGR01444">
    <property type="entry name" value="fkbM_fam"/>
    <property type="match status" value="1"/>
</dbReference>
<dbReference type="RefSeq" id="WP_266056426.1">
    <property type="nucleotide sequence ID" value="NZ_JAPFQN010000005.1"/>
</dbReference>
<dbReference type="GO" id="GO:0008168">
    <property type="term" value="F:methyltransferase activity"/>
    <property type="evidence" value="ECO:0007669"/>
    <property type="project" value="UniProtKB-KW"/>
</dbReference>
<dbReference type="PANTHER" id="PTHR34203">
    <property type="entry name" value="METHYLTRANSFERASE, FKBM FAMILY PROTEIN"/>
    <property type="match status" value="1"/>
</dbReference>
<dbReference type="InterPro" id="IPR006342">
    <property type="entry name" value="FkbM_mtfrase"/>
</dbReference>
<dbReference type="Gene3D" id="3.40.50.150">
    <property type="entry name" value="Vaccinia Virus protein VP39"/>
    <property type="match status" value="1"/>
</dbReference>
<dbReference type="GO" id="GO:0032259">
    <property type="term" value="P:methylation"/>
    <property type="evidence" value="ECO:0007669"/>
    <property type="project" value="UniProtKB-KW"/>
</dbReference>
<reference evidence="2 3" key="1">
    <citation type="submission" date="2022-11" db="EMBL/GenBank/DDBJ databases">
        <title>The characterization of three novel Bacteroidetes species and genomic analysis of their roles in tidal elemental geochemical cycles.</title>
        <authorList>
            <person name="Ma K."/>
        </authorList>
    </citation>
    <scope>NUCLEOTIDE SEQUENCE [LARGE SCALE GENOMIC DNA]</scope>
    <source>
        <strain evidence="2 3">M17</strain>
    </source>
</reference>
<accession>A0ABT3RQ93</accession>
<evidence type="ECO:0000313" key="2">
    <source>
        <dbReference type="EMBL" id="MCX2743957.1"/>
    </source>
</evidence>
<dbReference type="InterPro" id="IPR029063">
    <property type="entry name" value="SAM-dependent_MTases_sf"/>
</dbReference>
<proteinExistence type="predicted"/>
<gene>
    <name evidence="2" type="ORF">OO013_08775</name>
</gene>
<keyword evidence="3" id="KW-1185">Reference proteome</keyword>
<dbReference type="Proteomes" id="UP001209885">
    <property type="component" value="Unassembled WGS sequence"/>
</dbReference>
<evidence type="ECO:0000313" key="3">
    <source>
        <dbReference type="Proteomes" id="UP001209885"/>
    </source>
</evidence>
<dbReference type="PANTHER" id="PTHR34203:SF15">
    <property type="entry name" value="SLL1173 PROTEIN"/>
    <property type="match status" value="1"/>
</dbReference>
<comment type="caution">
    <text evidence="2">The sequence shown here is derived from an EMBL/GenBank/DDBJ whole genome shotgun (WGS) entry which is preliminary data.</text>
</comment>
<evidence type="ECO:0000259" key="1">
    <source>
        <dbReference type="Pfam" id="PF05050"/>
    </source>
</evidence>
<dbReference type="InterPro" id="IPR052514">
    <property type="entry name" value="SAM-dependent_MTase"/>
</dbReference>